<sequence length="55" mass="6025">MPPCIQMIFFSISAAKGSQLNNLFIRCQVQIPSLSPIRSIHSIRKPNKALISAAS</sequence>
<organism evidence="1">
    <name type="scientific">Arundo donax</name>
    <name type="common">Giant reed</name>
    <name type="synonym">Donax arundinaceus</name>
    <dbReference type="NCBI Taxonomy" id="35708"/>
    <lineage>
        <taxon>Eukaryota</taxon>
        <taxon>Viridiplantae</taxon>
        <taxon>Streptophyta</taxon>
        <taxon>Embryophyta</taxon>
        <taxon>Tracheophyta</taxon>
        <taxon>Spermatophyta</taxon>
        <taxon>Magnoliopsida</taxon>
        <taxon>Liliopsida</taxon>
        <taxon>Poales</taxon>
        <taxon>Poaceae</taxon>
        <taxon>PACMAD clade</taxon>
        <taxon>Arundinoideae</taxon>
        <taxon>Arundineae</taxon>
        <taxon>Arundo</taxon>
    </lineage>
</organism>
<accession>A0A0A9CKI8</accession>
<evidence type="ECO:0000313" key="1">
    <source>
        <dbReference type="EMBL" id="JAD76071.1"/>
    </source>
</evidence>
<dbReference type="AlphaFoldDB" id="A0A0A9CKI8"/>
<proteinExistence type="predicted"/>
<name>A0A0A9CKI8_ARUDO</name>
<dbReference type="EMBL" id="GBRH01221824">
    <property type="protein sequence ID" value="JAD76071.1"/>
    <property type="molecule type" value="Transcribed_RNA"/>
</dbReference>
<protein>
    <submittedName>
        <fullName evidence="1">Uncharacterized protein</fullName>
    </submittedName>
</protein>
<reference evidence="1" key="1">
    <citation type="submission" date="2014-09" db="EMBL/GenBank/DDBJ databases">
        <authorList>
            <person name="Magalhaes I.L.F."/>
            <person name="Oliveira U."/>
            <person name="Santos F.R."/>
            <person name="Vidigal T.H.D.A."/>
            <person name="Brescovit A.D."/>
            <person name="Santos A.J."/>
        </authorList>
    </citation>
    <scope>NUCLEOTIDE SEQUENCE</scope>
    <source>
        <tissue evidence="1">Shoot tissue taken approximately 20 cm above the soil surface</tissue>
    </source>
</reference>
<reference evidence="1" key="2">
    <citation type="journal article" date="2015" name="Data Brief">
        <title>Shoot transcriptome of the giant reed, Arundo donax.</title>
        <authorList>
            <person name="Barrero R.A."/>
            <person name="Guerrero F.D."/>
            <person name="Moolhuijzen P."/>
            <person name="Goolsby J.A."/>
            <person name="Tidwell J."/>
            <person name="Bellgard S.E."/>
            <person name="Bellgard M.I."/>
        </authorList>
    </citation>
    <scope>NUCLEOTIDE SEQUENCE</scope>
    <source>
        <tissue evidence="1">Shoot tissue taken approximately 20 cm above the soil surface</tissue>
    </source>
</reference>